<feature type="non-terminal residue" evidence="1">
    <location>
        <position position="116"/>
    </location>
</feature>
<feature type="non-terminal residue" evidence="1">
    <location>
        <position position="1"/>
    </location>
</feature>
<protein>
    <submittedName>
        <fullName evidence="1">Uncharacterized protein</fullName>
    </submittedName>
</protein>
<gene>
    <name evidence="1" type="ORF">DUNSADRAFT_17825</name>
</gene>
<dbReference type="EMBL" id="MU069524">
    <property type="protein sequence ID" value="KAF5840090.1"/>
    <property type="molecule type" value="Genomic_DNA"/>
</dbReference>
<accession>A0ABQ7GZQ8</accession>
<reference evidence="1" key="1">
    <citation type="submission" date="2017-08" db="EMBL/GenBank/DDBJ databases">
        <authorList>
            <person name="Polle J.E."/>
            <person name="Barry K."/>
            <person name="Cushman J."/>
            <person name="Schmutz J."/>
            <person name="Tran D."/>
            <person name="Hathwaick L.T."/>
            <person name="Yim W.C."/>
            <person name="Jenkins J."/>
            <person name="Mckie-Krisberg Z.M."/>
            <person name="Prochnik S."/>
            <person name="Lindquist E."/>
            <person name="Dockter R.B."/>
            <person name="Adam C."/>
            <person name="Molina H."/>
            <person name="Bunkerborg J."/>
            <person name="Jin E."/>
            <person name="Buchheim M."/>
            <person name="Magnuson J."/>
        </authorList>
    </citation>
    <scope>NUCLEOTIDE SEQUENCE</scope>
    <source>
        <strain evidence="1">CCAP 19/18</strain>
    </source>
</reference>
<keyword evidence="2" id="KW-1185">Reference proteome</keyword>
<name>A0ABQ7GZQ8_DUNSA</name>
<evidence type="ECO:0000313" key="1">
    <source>
        <dbReference type="EMBL" id="KAF5840090.1"/>
    </source>
</evidence>
<organism evidence="1 2">
    <name type="scientific">Dunaliella salina</name>
    <name type="common">Green alga</name>
    <name type="synonym">Protococcus salinus</name>
    <dbReference type="NCBI Taxonomy" id="3046"/>
    <lineage>
        <taxon>Eukaryota</taxon>
        <taxon>Viridiplantae</taxon>
        <taxon>Chlorophyta</taxon>
        <taxon>core chlorophytes</taxon>
        <taxon>Chlorophyceae</taxon>
        <taxon>CS clade</taxon>
        <taxon>Chlamydomonadales</taxon>
        <taxon>Dunaliellaceae</taxon>
        <taxon>Dunaliella</taxon>
    </lineage>
</organism>
<dbReference type="Proteomes" id="UP000815325">
    <property type="component" value="Unassembled WGS sequence"/>
</dbReference>
<evidence type="ECO:0000313" key="2">
    <source>
        <dbReference type="Proteomes" id="UP000815325"/>
    </source>
</evidence>
<sequence>IQQNYTHTHTTVYLPFREILGLVYWLVFDSMPFPKLKDGWVSVALETTSPTMGRVSYMDEYTVVVDFMKVPGGTDENVTFRATNNPDDPLGFKLPQGDLEGNLMPHRYCAPDGSDS</sequence>
<comment type="caution">
    <text evidence="1">The sequence shown here is derived from an EMBL/GenBank/DDBJ whole genome shotgun (WGS) entry which is preliminary data.</text>
</comment>
<proteinExistence type="predicted"/>